<proteinExistence type="predicted"/>
<evidence type="ECO:0000256" key="6">
    <source>
        <dbReference type="ARBA" id="ARBA00023315"/>
    </source>
</evidence>
<dbReference type="GO" id="GO:0047184">
    <property type="term" value="F:1-acylglycerophosphocholine O-acyltransferase activity"/>
    <property type="evidence" value="ECO:0007669"/>
    <property type="project" value="EnsemblFungi"/>
</dbReference>
<dbReference type="EMBL" id="FQNF01000020">
    <property type="protein sequence ID" value="SGZ39239.1"/>
    <property type="molecule type" value="Genomic_DNA"/>
</dbReference>
<accession>A0A1L0CWN0</accession>
<dbReference type="GO" id="GO:0071618">
    <property type="term" value="F:lysophosphatidylethanolamine acyltransferase activity"/>
    <property type="evidence" value="ECO:0007669"/>
    <property type="project" value="EnsemblFungi"/>
</dbReference>
<dbReference type="GO" id="GO:0016020">
    <property type="term" value="C:membrane"/>
    <property type="evidence" value="ECO:0007669"/>
    <property type="project" value="UniProtKB-SubCell"/>
</dbReference>
<dbReference type="Proteomes" id="UP000183365">
    <property type="component" value="Unassembled WGS sequence"/>
</dbReference>
<keyword evidence="3 7" id="KW-0812">Transmembrane</keyword>
<evidence type="ECO:0008006" key="10">
    <source>
        <dbReference type="Google" id="ProtNLM"/>
    </source>
</evidence>
<keyword evidence="4 7" id="KW-1133">Transmembrane helix</keyword>
<organism evidence="8 9">
    <name type="scientific">Hanseniaspora guilliermondii</name>
    <dbReference type="NCBI Taxonomy" id="56406"/>
    <lineage>
        <taxon>Eukaryota</taxon>
        <taxon>Fungi</taxon>
        <taxon>Dikarya</taxon>
        <taxon>Ascomycota</taxon>
        <taxon>Saccharomycotina</taxon>
        <taxon>Saccharomycetes</taxon>
        <taxon>Saccharomycodales</taxon>
        <taxon>Saccharomycodaceae</taxon>
        <taxon>Hanseniaspora</taxon>
    </lineage>
</organism>
<dbReference type="InterPro" id="IPR004299">
    <property type="entry name" value="MBOAT_fam"/>
</dbReference>
<evidence type="ECO:0000256" key="2">
    <source>
        <dbReference type="ARBA" id="ARBA00022679"/>
    </source>
</evidence>
<feature type="transmembrane region" description="Helical" evidence="7">
    <location>
        <begin position="439"/>
        <end position="459"/>
    </location>
</feature>
<keyword evidence="5 7" id="KW-0472">Membrane</keyword>
<dbReference type="GO" id="GO:0006646">
    <property type="term" value="P:phosphatidylethanolamine biosynthetic process"/>
    <property type="evidence" value="ECO:0007669"/>
    <property type="project" value="EnsemblFungi"/>
</dbReference>
<evidence type="ECO:0000256" key="5">
    <source>
        <dbReference type="ARBA" id="ARBA00023136"/>
    </source>
</evidence>
<evidence type="ECO:0000313" key="8">
    <source>
        <dbReference type="EMBL" id="SGZ39239.1"/>
    </source>
</evidence>
<dbReference type="VEuPathDB" id="FungiDB:HGUI_01439"/>
<evidence type="ECO:0000256" key="4">
    <source>
        <dbReference type="ARBA" id="ARBA00022989"/>
    </source>
</evidence>
<evidence type="ECO:0000256" key="1">
    <source>
        <dbReference type="ARBA" id="ARBA00004141"/>
    </source>
</evidence>
<evidence type="ECO:0000313" key="9">
    <source>
        <dbReference type="Proteomes" id="UP000183365"/>
    </source>
</evidence>
<name>A0A1L0CWN0_9ASCO</name>
<keyword evidence="6" id="KW-0012">Acyltransferase</keyword>
<keyword evidence="2" id="KW-0808">Transferase</keyword>
<feature type="transmembrane region" description="Helical" evidence="7">
    <location>
        <begin position="119"/>
        <end position="139"/>
    </location>
</feature>
<protein>
    <recommendedName>
        <fullName evidence="10">Lysophospholipid acyltransferase</fullName>
    </recommendedName>
</protein>
<feature type="transmembrane region" description="Helical" evidence="7">
    <location>
        <begin position="64"/>
        <end position="83"/>
    </location>
</feature>
<dbReference type="GO" id="GO:0005783">
    <property type="term" value="C:endoplasmic reticulum"/>
    <property type="evidence" value="ECO:0007669"/>
    <property type="project" value="EnsemblFungi"/>
</dbReference>
<dbReference type="AlphaFoldDB" id="A0A1L0CWN0"/>
<dbReference type="GO" id="GO:0090640">
    <property type="term" value="P:phosphatidylcholine biosynthesis from sn-glycero-3-phosphocholine"/>
    <property type="evidence" value="ECO:0007669"/>
    <property type="project" value="EnsemblFungi"/>
</dbReference>
<dbReference type="Pfam" id="PF03062">
    <property type="entry name" value="MBOAT"/>
    <property type="match status" value="1"/>
</dbReference>
<feature type="transmembrane region" description="Helical" evidence="7">
    <location>
        <begin position="409"/>
        <end position="433"/>
    </location>
</feature>
<dbReference type="PANTHER" id="PTHR13906:SF4">
    <property type="entry name" value="LYSOPHOSPHOLIPID ACYLTRANSFERASE 6"/>
    <property type="match status" value="1"/>
</dbReference>
<dbReference type="PANTHER" id="PTHR13906">
    <property type="entry name" value="PORCUPINE"/>
    <property type="match status" value="1"/>
</dbReference>
<evidence type="ECO:0000256" key="3">
    <source>
        <dbReference type="ARBA" id="ARBA00022692"/>
    </source>
</evidence>
<keyword evidence="9" id="KW-1185">Reference proteome</keyword>
<gene>
    <name evidence="8" type="ORF">HGUI_01439</name>
</gene>
<sequence>MSAVFHISNNVVNDFVLKQNKHLNLPHEILFFAIILISAYFFNFIYLLLFKFSRLGSKKSNVQVVFKQIYVLFVGLFYIIGVLNSLVGFYLMFFSSLTVYLSTMYNYKNSNKIKMLPWYILLFLIAFVLFCHVKVNLIQNGEILTGALMVLVIKLHEFSWNCQDNYISNTDKLSAFQKDRVITEFPNLLEFYSYVFFYGTLITGPAFEYKIFIKWIKSDNNNQKVKNPSLWKFIKGLFFLVSFFKLSEQYPVSNLIDENNYTLMKKFFLLYFIGMIFRFKYYGAWSIAESLCNMVQLGYDSTSNNYHLIKNVNVRGFELAQNVKRALENWNESTNLWLKNYVYIRFINVNKNPTLASLITFTVSASWHGTHAGYYLTFVTGSFYQTAGKIIRRFVRPHFTVPTSSTVKLIYDFITLIITQTAFGYLVMPFIVLNIKDSIAIWKSVYFIPHLLIITLQIFKPFLKKTSVKLPSKVEVTIKDDDLKSILKDKFDYEDKQKKD</sequence>
<reference evidence="9" key="1">
    <citation type="submission" date="2016-11" db="EMBL/GenBank/DDBJ databases">
        <authorList>
            <person name="Guldener U."/>
        </authorList>
    </citation>
    <scope>NUCLEOTIDE SEQUENCE [LARGE SCALE GENOMIC DNA]</scope>
</reference>
<dbReference type="OrthoDB" id="286734at2759"/>
<feature type="transmembrane region" description="Helical" evidence="7">
    <location>
        <begin position="29"/>
        <end position="52"/>
    </location>
</feature>
<dbReference type="GO" id="GO:0003841">
    <property type="term" value="F:1-acylglycerol-3-phosphate O-acyltransferase activity"/>
    <property type="evidence" value="ECO:0007669"/>
    <property type="project" value="EnsemblFungi"/>
</dbReference>
<comment type="subcellular location">
    <subcellularLocation>
        <location evidence="1">Membrane</location>
        <topology evidence="1">Multi-pass membrane protein</topology>
    </subcellularLocation>
</comment>
<feature type="transmembrane region" description="Helical" evidence="7">
    <location>
        <begin position="267"/>
        <end position="288"/>
    </location>
</feature>
<dbReference type="InterPro" id="IPR049941">
    <property type="entry name" value="LPLAT_7/PORCN-like"/>
</dbReference>
<dbReference type="GO" id="GO:0030258">
    <property type="term" value="P:lipid modification"/>
    <property type="evidence" value="ECO:0007669"/>
    <property type="project" value="TreeGrafter"/>
</dbReference>
<dbReference type="GO" id="GO:0036151">
    <property type="term" value="P:phosphatidylcholine acyl-chain remodeling"/>
    <property type="evidence" value="ECO:0007669"/>
    <property type="project" value="EnsemblFungi"/>
</dbReference>
<evidence type="ECO:0000256" key="7">
    <source>
        <dbReference type="SAM" id="Phobius"/>
    </source>
</evidence>
<dbReference type="GO" id="GO:0044233">
    <property type="term" value="C:mitochondria-associated endoplasmic reticulum membrane contact site"/>
    <property type="evidence" value="ECO:0007669"/>
    <property type="project" value="EnsemblFungi"/>
</dbReference>